<dbReference type="Gene3D" id="3.40.640.10">
    <property type="entry name" value="Type I PLP-dependent aspartate aminotransferase-like (Major domain)"/>
    <property type="match status" value="1"/>
</dbReference>
<comment type="function">
    <text evidence="6">Catalyzes the reversible interconversion of serine and glycine with tetrahydrofolate (THF) serving as the one-carbon carrier. This reaction serves as the major source of one-carbon groups required for the biosynthesis of purines, thymidylate, methionine, and other important biomolecules. Also exhibits THF-independent aldolase activity toward beta-hydroxyamino acids, producing glycine and aldehydes, via a retro-aldol mechanism.</text>
</comment>
<evidence type="ECO:0000313" key="8">
    <source>
        <dbReference type="EMBL" id="MBL0884778.1"/>
    </source>
</evidence>
<evidence type="ECO:0000256" key="6">
    <source>
        <dbReference type="HAMAP-Rule" id="MF_00051"/>
    </source>
</evidence>
<evidence type="ECO:0000256" key="5">
    <source>
        <dbReference type="ARBA" id="ARBA00022898"/>
    </source>
</evidence>
<keyword evidence="6" id="KW-0963">Cytoplasm</keyword>
<dbReference type="EC" id="2.1.2.1" evidence="6"/>
<proteinExistence type="inferred from homology"/>
<feature type="domain" description="Serine hydroxymethyltransferase-like" evidence="7">
    <location>
        <begin position="17"/>
        <end position="398"/>
    </location>
</feature>
<comment type="pathway">
    <text evidence="6">Amino-acid biosynthesis; glycine biosynthesis; glycine from L-serine: step 1/1.</text>
</comment>
<feature type="binding site" evidence="6">
    <location>
        <position position="253"/>
    </location>
    <ligand>
        <name>(6S)-5,6,7,8-tetrahydrofolate</name>
        <dbReference type="ChEBI" id="CHEBI:57453"/>
    </ligand>
</feature>
<sequence length="430" mass="45767">MSAQTPDLPADVMNAPLAQVDPEIAAVLDGELARQRDTLEMIASENFVPTAVLEAQGSVLTNKYAEGYPGKRYYGGCEQVDIAENLAKDRAQALFGAEHVNVQPHSGAQANAAVLHALIRPGDKILGLELAHGGHLTHGMKINFSGRLYDVAGYGVDPTTHRIDMDAVRKAALEHQPDVIIAGWSAYPRQLDFAAFREIADEVGAKLWVDMAHFAGLVAAGLHPSPVPYADVTSSTVHKTIGGPRSGFILTREEYAKKIDSAVFPGQQGGPLMHVVAAKAVAFKIAASEGFKERQERTVRGARIIADRLTQSDVTDAGVSVLTGGTDVHLALVDLRNSQLDGQQAEDLLHDAGITVNRNAVPFDPRPPRVTSGLRIGTPALATRGFGDTEFTEVADIIATALKDGATADVDALAARVARLTADFPLYPNL</sequence>
<comment type="caution">
    <text evidence="8">The sequence shown here is derived from an EMBL/GenBank/DDBJ whole genome shotgun (WGS) entry which is preliminary data.</text>
</comment>
<dbReference type="PANTHER" id="PTHR11680">
    <property type="entry name" value="SERINE HYDROXYMETHYLTRANSFERASE"/>
    <property type="match status" value="1"/>
</dbReference>
<name>A0ABS1LG06_9MICO</name>
<comment type="subcellular location">
    <subcellularLocation>
        <location evidence="6">Cytoplasm</location>
    </subcellularLocation>
</comment>
<comment type="similarity">
    <text evidence="2 6">Belongs to the SHMT family.</text>
</comment>
<keyword evidence="5 6" id="KW-0663">Pyridoxal phosphate</keyword>
<dbReference type="PANTHER" id="PTHR11680:SF35">
    <property type="entry name" value="SERINE HYDROXYMETHYLTRANSFERASE 1"/>
    <property type="match status" value="1"/>
</dbReference>
<dbReference type="InterPro" id="IPR015421">
    <property type="entry name" value="PyrdxlP-dep_Trfase_major"/>
</dbReference>
<dbReference type="HAMAP" id="MF_00051">
    <property type="entry name" value="SHMT"/>
    <property type="match status" value="1"/>
</dbReference>
<dbReference type="RefSeq" id="WP_280517822.1">
    <property type="nucleotide sequence ID" value="NZ_JABBYC010000001.1"/>
</dbReference>
<dbReference type="CDD" id="cd00378">
    <property type="entry name" value="SHMT"/>
    <property type="match status" value="1"/>
</dbReference>
<evidence type="ECO:0000256" key="2">
    <source>
        <dbReference type="ARBA" id="ARBA00006376"/>
    </source>
</evidence>
<reference evidence="8 9" key="1">
    <citation type="journal article" date="2021" name="Arch. Microbiol.">
        <title>Myceligenerans indicum sp. nov., an actinobacterium isolated from mangrove sediment of Sundarbans, India.</title>
        <authorList>
            <person name="Asha K."/>
            <person name="Bhadury P."/>
        </authorList>
    </citation>
    <scope>NUCLEOTIDE SEQUENCE [LARGE SCALE GENOMIC DNA]</scope>
    <source>
        <strain evidence="8 9">I2</strain>
    </source>
</reference>
<feature type="site" description="Plays an important role in substrate specificity" evidence="6">
    <location>
        <position position="238"/>
    </location>
</feature>
<comment type="cofactor">
    <cofactor evidence="1 6">
        <name>pyridoxal 5'-phosphate</name>
        <dbReference type="ChEBI" id="CHEBI:597326"/>
    </cofactor>
</comment>
<evidence type="ECO:0000259" key="7">
    <source>
        <dbReference type="Pfam" id="PF00464"/>
    </source>
</evidence>
<gene>
    <name evidence="6" type="primary">glyA</name>
    <name evidence="8" type="ORF">HGK34_00525</name>
</gene>
<evidence type="ECO:0000256" key="1">
    <source>
        <dbReference type="ARBA" id="ARBA00001933"/>
    </source>
</evidence>
<comment type="subunit">
    <text evidence="6">Homodimer.</text>
</comment>
<dbReference type="EMBL" id="JABBYC010000001">
    <property type="protein sequence ID" value="MBL0884778.1"/>
    <property type="molecule type" value="Genomic_DNA"/>
</dbReference>
<keyword evidence="4 6" id="KW-0808">Transferase</keyword>
<keyword evidence="3 6" id="KW-0554">One-carbon metabolism</keyword>
<evidence type="ECO:0000313" key="9">
    <source>
        <dbReference type="Proteomes" id="UP000675409"/>
    </source>
</evidence>
<evidence type="ECO:0000256" key="4">
    <source>
        <dbReference type="ARBA" id="ARBA00022679"/>
    </source>
</evidence>
<dbReference type="InterPro" id="IPR039429">
    <property type="entry name" value="SHMT-like_dom"/>
</dbReference>
<dbReference type="Pfam" id="PF00464">
    <property type="entry name" value="SHMT"/>
    <property type="match status" value="1"/>
</dbReference>
<feature type="binding site" evidence="6">
    <location>
        <begin position="134"/>
        <end position="136"/>
    </location>
    <ligand>
        <name>(6S)-5,6,7,8-tetrahydrofolate</name>
        <dbReference type="ChEBI" id="CHEBI:57453"/>
    </ligand>
</feature>
<dbReference type="InterPro" id="IPR015422">
    <property type="entry name" value="PyrdxlP-dep_Trfase_small"/>
</dbReference>
<dbReference type="InterPro" id="IPR015424">
    <property type="entry name" value="PyrdxlP-dep_Trfase"/>
</dbReference>
<dbReference type="SUPFAM" id="SSF53383">
    <property type="entry name" value="PLP-dependent transferases"/>
    <property type="match status" value="1"/>
</dbReference>
<dbReference type="NCBIfam" id="NF000586">
    <property type="entry name" value="PRK00011.1"/>
    <property type="match status" value="1"/>
</dbReference>
<dbReference type="InterPro" id="IPR049943">
    <property type="entry name" value="Ser_HO-MeTrfase-like"/>
</dbReference>
<keyword evidence="9" id="KW-1185">Reference proteome</keyword>
<dbReference type="PIRSF" id="PIRSF000412">
    <property type="entry name" value="SHMT"/>
    <property type="match status" value="1"/>
</dbReference>
<dbReference type="Gene3D" id="3.90.1150.10">
    <property type="entry name" value="Aspartate Aminotransferase, domain 1"/>
    <property type="match status" value="1"/>
</dbReference>
<comment type="pathway">
    <text evidence="6">One-carbon metabolism; tetrahydrofolate interconversion.</text>
</comment>
<dbReference type="Proteomes" id="UP000675409">
    <property type="component" value="Unassembled WGS sequence"/>
</dbReference>
<protein>
    <recommendedName>
        <fullName evidence="6">Serine hydroxymethyltransferase</fullName>
        <shortName evidence="6">SHMT</shortName>
        <shortName evidence="6">Serine methylase</shortName>
        <ecNumber evidence="6">2.1.2.1</ecNumber>
    </recommendedName>
</protein>
<dbReference type="PROSITE" id="PS00096">
    <property type="entry name" value="SHMT"/>
    <property type="match status" value="1"/>
</dbReference>
<keyword evidence="6" id="KW-0028">Amino-acid biosynthesis</keyword>
<accession>A0ABS1LG06</accession>
<feature type="binding site" evidence="6">
    <location>
        <position position="130"/>
    </location>
    <ligand>
        <name>(6S)-5,6,7,8-tetrahydrofolate</name>
        <dbReference type="ChEBI" id="CHEBI:57453"/>
    </ligand>
</feature>
<organism evidence="8 9">
    <name type="scientific">Myceligenerans indicum</name>
    <dbReference type="NCBI Taxonomy" id="2593663"/>
    <lineage>
        <taxon>Bacteria</taxon>
        <taxon>Bacillati</taxon>
        <taxon>Actinomycetota</taxon>
        <taxon>Actinomycetes</taxon>
        <taxon>Micrococcales</taxon>
        <taxon>Promicromonosporaceae</taxon>
        <taxon>Myceligenerans</taxon>
    </lineage>
</organism>
<dbReference type="InterPro" id="IPR001085">
    <property type="entry name" value="Ser_HO-MeTrfase"/>
</dbReference>
<comment type="catalytic activity">
    <reaction evidence="6">
        <text>(6R)-5,10-methylene-5,6,7,8-tetrahydrofolate + glycine + H2O = (6S)-5,6,7,8-tetrahydrofolate + L-serine</text>
        <dbReference type="Rhea" id="RHEA:15481"/>
        <dbReference type="ChEBI" id="CHEBI:15377"/>
        <dbReference type="ChEBI" id="CHEBI:15636"/>
        <dbReference type="ChEBI" id="CHEBI:33384"/>
        <dbReference type="ChEBI" id="CHEBI:57305"/>
        <dbReference type="ChEBI" id="CHEBI:57453"/>
        <dbReference type="EC" id="2.1.2.1"/>
    </reaction>
</comment>
<comment type="caution">
    <text evidence="6">Lacks conserved residue(s) required for the propagation of feature annotation.</text>
</comment>
<dbReference type="InterPro" id="IPR019798">
    <property type="entry name" value="Ser_HO-MeTrfase_PLP_BS"/>
</dbReference>
<feature type="modified residue" description="N6-(pyridoxal phosphate)lysine" evidence="6">
    <location>
        <position position="239"/>
    </location>
</feature>
<evidence type="ECO:0000256" key="3">
    <source>
        <dbReference type="ARBA" id="ARBA00022563"/>
    </source>
</evidence>